<dbReference type="Gene3D" id="1.10.510.10">
    <property type="entry name" value="Transferase(Phosphotransferase) domain 1"/>
    <property type="match status" value="1"/>
</dbReference>
<feature type="domain" description="Fungal-type protein kinase" evidence="2">
    <location>
        <begin position="574"/>
        <end position="702"/>
    </location>
</feature>
<gene>
    <name evidence="3" type="ORF">VNI00_003026</name>
</gene>
<evidence type="ECO:0000313" key="4">
    <source>
        <dbReference type="Proteomes" id="UP001383192"/>
    </source>
</evidence>
<sequence>MASEHSTSSSAPVSEHESGPNDSLEYLPPITPQANRQNFEMYMTSLNSTPPNQGVADHFAAERERKVEQVDKFLRYDLKHEKIVDLDKFIKHALHISDLSEREERVLRSIASSQEFDALIEGYCQGVQREENRYAGFVNIANFAIRRMVEEGITKNALGLIAHVNDEGVSGSWTERKPDIVWIMERIAVYGRLGIDPTEVRDAEKLRRDAEKIAQAVIKAPKPRFAWGDFLGWAEFKLVDKVIKRAQKTPEVAEQGSSGAVSKKTKTKSNKAATSNPSTAGSSKAAPQTEPPQPGAKKTKAKAPALLLRNRPATNPISSGRSSGSKRGRSPSADDDFQRPPAKRVALKDEDRVSLIALQCAGYAMEMLNHGAIRTHVIGSLFHDGKMRLLLYTRSRSCRTQPFSFIDDPFKFLVILFGLTNLSLRQWGILDLLTPRYLSEYRYCSECHRLDSGLFKIKDGVRYLTLGEHTFEVKEVIVFPRGLLGRGSWTIILEKVEASGARTRWVLKLSCQAVARAPEWNFLDAVDQFVAENPDEKWILNHLPKVLVKKEIELNAMDFEALLGSDGDPKGIGYESRIMRAIVYEELFPIYNLYVPGLFKKAFTDVVKCHEWLVKHVHILHRDISVGNLMFRMGDDGNVYGVLNDFDLARFVNKSDPSPSSQHRTGTKPFVAIDLLRDSVSRPIRHLVRHDLESFFYVFAWVICRFHQGAEIVSPPLMDWTTGTWEEVRTRKKVYFEPDPEKKVPMPTENYEPLQGLLDDWRETWQIAFHDQQHVALKRASPEMMATYDEETMGGMITYQKLYELFDKYPLDLEDVIGEDTGPDESEV</sequence>
<reference evidence="3 4" key="1">
    <citation type="submission" date="2024-01" db="EMBL/GenBank/DDBJ databases">
        <title>A draft genome for a cacao thread blight-causing isolate of Paramarasmius palmivorus.</title>
        <authorList>
            <person name="Baruah I.K."/>
            <person name="Bukari Y."/>
            <person name="Amoako-Attah I."/>
            <person name="Meinhardt L.W."/>
            <person name="Bailey B.A."/>
            <person name="Cohen S.P."/>
        </authorList>
    </citation>
    <scope>NUCLEOTIDE SEQUENCE [LARGE SCALE GENOMIC DNA]</scope>
    <source>
        <strain evidence="3 4">GH-12</strain>
    </source>
</reference>
<dbReference type="PANTHER" id="PTHR38248:SF2">
    <property type="entry name" value="FUNK1 11"/>
    <property type="match status" value="1"/>
</dbReference>
<protein>
    <recommendedName>
        <fullName evidence="2">Fungal-type protein kinase domain-containing protein</fullName>
    </recommendedName>
</protein>
<feature type="region of interest" description="Disordered" evidence="1">
    <location>
        <begin position="249"/>
        <end position="344"/>
    </location>
</feature>
<evidence type="ECO:0000259" key="2">
    <source>
        <dbReference type="Pfam" id="PF17667"/>
    </source>
</evidence>
<dbReference type="InterPro" id="IPR011009">
    <property type="entry name" value="Kinase-like_dom_sf"/>
</dbReference>
<dbReference type="Pfam" id="PF17667">
    <property type="entry name" value="Pkinase_fungal"/>
    <property type="match status" value="2"/>
</dbReference>
<organism evidence="3 4">
    <name type="scientific">Paramarasmius palmivorus</name>
    <dbReference type="NCBI Taxonomy" id="297713"/>
    <lineage>
        <taxon>Eukaryota</taxon>
        <taxon>Fungi</taxon>
        <taxon>Dikarya</taxon>
        <taxon>Basidiomycota</taxon>
        <taxon>Agaricomycotina</taxon>
        <taxon>Agaricomycetes</taxon>
        <taxon>Agaricomycetidae</taxon>
        <taxon>Agaricales</taxon>
        <taxon>Marasmiineae</taxon>
        <taxon>Marasmiaceae</taxon>
        <taxon>Paramarasmius</taxon>
    </lineage>
</organism>
<dbReference type="SUPFAM" id="SSF56112">
    <property type="entry name" value="Protein kinase-like (PK-like)"/>
    <property type="match status" value="1"/>
</dbReference>
<dbReference type="PANTHER" id="PTHR38248">
    <property type="entry name" value="FUNK1 6"/>
    <property type="match status" value="1"/>
</dbReference>
<feature type="domain" description="Fungal-type protein kinase" evidence="2">
    <location>
        <begin position="350"/>
        <end position="527"/>
    </location>
</feature>
<accession>A0AAW0DZR5</accession>
<dbReference type="Proteomes" id="UP001383192">
    <property type="component" value="Unassembled WGS sequence"/>
</dbReference>
<evidence type="ECO:0000313" key="3">
    <source>
        <dbReference type="EMBL" id="KAK7056471.1"/>
    </source>
</evidence>
<feature type="region of interest" description="Disordered" evidence="1">
    <location>
        <begin position="1"/>
        <end position="30"/>
    </location>
</feature>
<dbReference type="EMBL" id="JAYKXP010000007">
    <property type="protein sequence ID" value="KAK7056471.1"/>
    <property type="molecule type" value="Genomic_DNA"/>
</dbReference>
<feature type="compositionally biased region" description="Polar residues" evidence="1">
    <location>
        <begin position="1"/>
        <end position="12"/>
    </location>
</feature>
<name>A0AAW0DZR5_9AGAR</name>
<feature type="compositionally biased region" description="Polar residues" evidence="1">
    <location>
        <begin position="277"/>
        <end position="286"/>
    </location>
</feature>
<comment type="caution">
    <text evidence="3">The sequence shown here is derived from an EMBL/GenBank/DDBJ whole genome shotgun (WGS) entry which is preliminary data.</text>
</comment>
<keyword evidence="4" id="KW-1185">Reference proteome</keyword>
<dbReference type="AlphaFoldDB" id="A0AAW0DZR5"/>
<evidence type="ECO:0000256" key="1">
    <source>
        <dbReference type="SAM" id="MobiDB-lite"/>
    </source>
</evidence>
<proteinExistence type="predicted"/>
<dbReference type="InterPro" id="IPR040976">
    <property type="entry name" value="Pkinase_fungal"/>
</dbReference>